<gene>
    <name evidence="1" type="ORF">GCM10025863_12340</name>
</gene>
<keyword evidence="2" id="KW-1185">Reference proteome</keyword>
<dbReference type="EMBL" id="AP027728">
    <property type="protein sequence ID" value="BDZ38620.1"/>
    <property type="molecule type" value="Genomic_DNA"/>
</dbReference>
<dbReference type="Pfam" id="PF13714">
    <property type="entry name" value="PEP_mutase"/>
    <property type="match status" value="1"/>
</dbReference>
<organism evidence="1 2">
    <name type="scientific">Microbacterium suwonense</name>
    <dbReference type="NCBI Taxonomy" id="683047"/>
    <lineage>
        <taxon>Bacteria</taxon>
        <taxon>Bacillati</taxon>
        <taxon>Actinomycetota</taxon>
        <taxon>Actinomycetes</taxon>
        <taxon>Micrococcales</taxon>
        <taxon>Microbacteriaceae</taxon>
        <taxon>Microbacterium</taxon>
    </lineage>
</organism>
<dbReference type="Proteomes" id="UP001321543">
    <property type="component" value="Chromosome"/>
</dbReference>
<dbReference type="Gene3D" id="3.20.20.60">
    <property type="entry name" value="Phosphoenolpyruvate-binding domains"/>
    <property type="match status" value="1"/>
</dbReference>
<dbReference type="SUPFAM" id="SSF51621">
    <property type="entry name" value="Phosphoenolpyruvate/pyruvate domain"/>
    <property type="match status" value="1"/>
</dbReference>
<dbReference type="InterPro" id="IPR015813">
    <property type="entry name" value="Pyrv/PenolPyrv_kinase-like_dom"/>
</dbReference>
<dbReference type="PANTHER" id="PTHR42905">
    <property type="entry name" value="PHOSPHOENOLPYRUVATE CARBOXYLASE"/>
    <property type="match status" value="1"/>
</dbReference>
<evidence type="ECO:0000313" key="2">
    <source>
        <dbReference type="Proteomes" id="UP001321543"/>
    </source>
</evidence>
<dbReference type="PANTHER" id="PTHR42905:SF16">
    <property type="entry name" value="CARBOXYPHOSPHONOENOLPYRUVATE PHOSPHONOMUTASE-LIKE PROTEIN (AFU_ORTHOLOGUE AFUA_5G07230)"/>
    <property type="match status" value="1"/>
</dbReference>
<dbReference type="CDD" id="cd00377">
    <property type="entry name" value="ICL_PEPM"/>
    <property type="match status" value="1"/>
</dbReference>
<proteinExistence type="predicted"/>
<name>A0ABN6X1J0_9MICO</name>
<accession>A0ABN6X1J0</accession>
<dbReference type="InterPro" id="IPR040442">
    <property type="entry name" value="Pyrv_kinase-like_dom_sf"/>
</dbReference>
<protein>
    <submittedName>
        <fullName evidence="1">Carboxyvinyl-carboxyphosphonate phosphorylmutase</fullName>
    </submittedName>
</protein>
<dbReference type="InterPro" id="IPR039556">
    <property type="entry name" value="ICL/PEPM"/>
</dbReference>
<evidence type="ECO:0000313" key="1">
    <source>
        <dbReference type="EMBL" id="BDZ38620.1"/>
    </source>
</evidence>
<sequence>MLSAYSRRIRSTVEACSASYSGIPEPVSVIGSSVRAMTTADRAQTLIRLYEAPEILRVVNIWDVVSAKAIAALPETKALATAGHSIAATFGYPDGQIPRELMLDMVGRIAASVDLPVSADLDDGYGDAGETTRLAIGVGIVGANIEDRLKPLDESVAQVAAIVKAGEAEGVPFALNARTDAIVRGGDKPLADKLADAVQRGRAYLDAGATAVFVPGVLDADATRTLVDGIGAGKVSVIGLPGALTAAEYEALGVARISYGPTTQRVALTALQDVAGDLYANGVIPEGTRALN</sequence>
<reference evidence="2" key="1">
    <citation type="journal article" date="2019" name="Int. J. Syst. Evol. Microbiol.">
        <title>The Global Catalogue of Microorganisms (GCM) 10K type strain sequencing project: providing services to taxonomists for standard genome sequencing and annotation.</title>
        <authorList>
            <consortium name="The Broad Institute Genomics Platform"/>
            <consortium name="The Broad Institute Genome Sequencing Center for Infectious Disease"/>
            <person name="Wu L."/>
            <person name="Ma J."/>
        </authorList>
    </citation>
    <scope>NUCLEOTIDE SEQUENCE [LARGE SCALE GENOMIC DNA]</scope>
    <source>
        <strain evidence="2">NBRC 106310</strain>
    </source>
</reference>